<dbReference type="InterPro" id="IPR011256">
    <property type="entry name" value="Reg_factor_effector_dom_sf"/>
</dbReference>
<dbReference type="KEGG" id="proo:MJB10_12780"/>
<proteinExistence type="predicted"/>
<reference evidence="2" key="1">
    <citation type="submission" date="2022-02" db="EMBL/GenBank/DDBJ databases">
        <title>Paenibacillus sp. MBLB1832 Whole Genome Shotgun Sequencing.</title>
        <authorList>
            <person name="Hwang C.Y."/>
            <person name="Cho E.-S."/>
            <person name="Seo M.-J."/>
        </authorList>
    </citation>
    <scope>NUCLEOTIDE SEQUENCE</scope>
    <source>
        <strain evidence="2">MBLB1832</strain>
    </source>
</reference>
<keyword evidence="3" id="KW-1185">Reference proteome</keyword>
<dbReference type="Gene3D" id="3.20.80.10">
    <property type="entry name" value="Regulatory factor, effector binding domain"/>
    <property type="match status" value="1"/>
</dbReference>
<gene>
    <name evidence="2" type="ORF">MJB10_12780</name>
</gene>
<name>A0AA96LRX3_9BACL</name>
<dbReference type="Pfam" id="PF14526">
    <property type="entry name" value="Cass2"/>
    <property type="match status" value="1"/>
</dbReference>
<feature type="domain" description="Integron-associated effector binding protein" evidence="1">
    <location>
        <begin position="172"/>
        <end position="322"/>
    </location>
</feature>
<organism evidence="2 3">
    <name type="scientific">Paenibacillus roseopurpureus</name>
    <dbReference type="NCBI Taxonomy" id="2918901"/>
    <lineage>
        <taxon>Bacteria</taxon>
        <taxon>Bacillati</taxon>
        <taxon>Bacillota</taxon>
        <taxon>Bacilli</taxon>
        <taxon>Bacillales</taxon>
        <taxon>Paenibacillaceae</taxon>
        <taxon>Paenibacillus</taxon>
    </lineage>
</organism>
<sequence length="325" mass="36475">MTNYAIKTISENYKMTAFGVAFEDFNDWAGNAAKTAAKKAEITENGKLAELLALADGQAYQINYILDGKAWRGFGVMGEFDVEGAVVLDFLAGDYLVVPGTGADKDRLADEITGKVFGGMLQAVTEYKYVGPGNSTFVKEAENGQFYGEMWLRVIKLKFNPVKRSTPMTVYTLEHKKSFTLTAYGFSIQSNFQDMPAMQKEKTEFWRRLKDDGRFDKLKKAAKDDREWSVNEVYLGKPWNYFAVEAGKSVADATRIIEFPESEYIVVAGNGDKETLFDQLTYRAFGEVLAQITDYAYIGGPNATYRKDNGDGTFYGEFWVPVVKK</sequence>
<evidence type="ECO:0000313" key="3">
    <source>
        <dbReference type="Proteomes" id="UP001304650"/>
    </source>
</evidence>
<dbReference type="Proteomes" id="UP001304650">
    <property type="component" value="Chromosome"/>
</dbReference>
<evidence type="ECO:0000313" key="2">
    <source>
        <dbReference type="EMBL" id="WNR46920.1"/>
    </source>
</evidence>
<evidence type="ECO:0000259" key="1">
    <source>
        <dbReference type="Pfam" id="PF14526"/>
    </source>
</evidence>
<dbReference type="AlphaFoldDB" id="A0AA96LRX3"/>
<dbReference type="EMBL" id="CP130319">
    <property type="protein sequence ID" value="WNR46920.1"/>
    <property type="molecule type" value="Genomic_DNA"/>
</dbReference>
<dbReference type="InterPro" id="IPR029441">
    <property type="entry name" value="Cass2"/>
</dbReference>
<dbReference type="RefSeq" id="WP_314805379.1">
    <property type="nucleotide sequence ID" value="NZ_CP130319.1"/>
</dbReference>
<protein>
    <submittedName>
        <fullName evidence="2">Effector binding domain-containing protein</fullName>
    </submittedName>
</protein>
<accession>A0AA96LRX3</accession>